<dbReference type="InterPro" id="IPR002880">
    <property type="entry name" value="Pyrv_Fd/Flavodoxin_OxRdtase_N"/>
</dbReference>
<dbReference type="SUPFAM" id="SSF52922">
    <property type="entry name" value="TK C-terminal domain-like"/>
    <property type="match status" value="1"/>
</dbReference>
<dbReference type="InterPro" id="IPR002869">
    <property type="entry name" value="Pyrv_flavodox_OxRed_cen"/>
</dbReference>
<evidence type="ECO:0000256" key="1">
    <source>
        <dbReference type="ARBA" id="ARBA00023002"/>
    </source>
</evidence>
<organism evidence="4 5">
    <name type="scientific">candidate division WS6 bacterium OLB21</name>
    <dbReference type="NCBI Taxonomy" id="1617427"/>
    <lineage>
        <taxon>Bacteria</taxon>
        <taxon>Candidatus Dojkabacteria</taxon>
    </lineage>
</organism>
<dbReference type="InterPro" id="IPR009014">
    <property type="entry name" value="Transketo_C/PFOR_II"/>
</dbReference>
<dbReference type="InterPro" id="IPR022367">
    <property type="entry name" value="2-oxoacid/accept_OxRdtase_asu"/>
</dbReference>
<proteinExistence type="predicted"/>
<dbReference type="Gene3D" id="3.40.50.920">
    <property type="match status" value="1"/>
</dbReference>
<sequence length="585" mass="63589">MENRYVFKVAGAAGQGIKTAGLVIAKSLKRAGYYTFGYTEYPSLIRGGHNVFQIDVSTDPIYSPSQKLNLLLALNEESIALHVDELDEKSVVIYDSGAFTIKEAVKSALDAKSAQSYGIPLLTLAKGTGGTAIMKNTVSLGSVWKILGLDLSILQTVIAELFNKSEEIIELNKKCAQIGYDNTKPEDDHKLFKDCIGCNTNDLDNDLIIAGNEALALGAIAGGVRLYSSYPMTPASSILTFLAEEGTKYGMVVKQAEDEITAVNMVVGANHGGTRALCATSGGGFDLMTEAISLAGITETPLPIVLGQRPGPATGVPTWTAQGDLNLALYGGHGEYPRFVVAPGDTTEAFQLIQVLLNTSEQLQIPAILLTDKLLGESFYTTPSFSESIPINRGELIPDEDCEKYAEELRYKFTETGISPRWLPGSKGATYLTNSDEHTPKGYSTEDANEIKAMVEKRAKKYATLADMIPEANIFGASEDIDIAILAWGSTKGVLMDLLSLTDQRICVIHYNFIWPLKTQRALDMINKAKYAFSVEGNLDSQFTKIFEAESGIKILDKMTKYDGRPIYIEELLEKISQISDNQNG</sequence>
<dbReference type="Proteomes" id="UP000070449">
    <property type="component" value="Unassembled WGS sequence"/>
</dbReference>
<feature type="domain" description="Pyruvate flavodoxin/ferredoxin oxidoreductase pyrimidine binding" evidence="3">
    <location>
        <begin position="218"/>
        <end position="456"/>
    </location>
</feature>
<dbReference type="PATRIC" id="fig|1617427.3.peg.547"/>
<dbReference type="GO" id="GO:0016903">
    <property type="term" value="F:oxidoreductase activity, acting on the aldehyde or oxo group of donors"/>
    <property type="evidence" value="ECO:0007669"/>
    <property type="project" value="InterPro"/>
</dbReference>
<keyword evidence="1 4" id="KW-0560">Oxidoreductase</keyword>
<gene>
    <name evidence="4" type="primary">korA</name>
    <name evidence="4" type="ORF">UZ20_WS6002000525</name>
</gene>
<dbReference type="GO" id="GO:0006979">
    <property type="term" value="P:response to oxidative stress"/>
    <property type="evidence" value="ECO:0007669"/>
    <property type="project" value="TreeGrafter"/>
</dbReference>
<evidence type="ECO:0000259" key="3">
    <source>
        <dbReference type="Pfam" id="PF01855"/>
    </source>
</evidence>
<evidence type="ECO:0000313" key="5">
    <source>
        <dbReference type="Proteomes" id="UP000070449"/>
    </source>
</evidence>
<dbReference type="SUPFAM" id="SSF53323">
    <property type="entry name" value="Pyruvate-ferredoxin oxidoreductase, PFOR, domain III"/>
    <property type="match status" value="1"/>
</dbReference>
<comment type="caution">
    <text evidence="4">The sequence shown here is derived from an EMBL/GenBank/DDBJ whole genome shotgun (WGS) entry which is preliminary data.</text>
</comment>
<dbReference type="CDD" id="cd07034">
    <property type="entry name" value="TPP_PYR_PFOR_IOR-alpha_like"/>
    <property type="match status" value="1"/>
</dbReference>
<dbReference type="InterPro" id="IPR019752">
    <property type="entry name" value="Pyrv/ketoisovalerate_OxRed_cat"/>
</dbReference>
<name>A0A136KJ54_9BACT</name>
<dbReference type="STRING" id="1617427.UZ20_WS6002000525"/>
<dbReference type="Pfam" id="PF01558">
    <property type="entry name" value="POR"/>
    <property type="match status" value="1"/>
</dbReference>
<dbReference type="NCBIfam" id="TIGR03710">
    <property type="entry name" value="OAFO_sf"/>
    <property type="match status" value="1"/>
</dbReference>
<accession>A0A136KJ54</accession>
<dbReference type="InterPro" id="IPR050722">
    <property type="entry name" value="Pyruvate:ferred/Flavod_OxRd"/>
</dbReference>
<dbReference type="InterPro" id="IPR029061">
    <property type="entry name" value="THDP-binding"/>
</dbReference>
<dbReference type="SUPFAM" id="SSF52518">
    <property type="entry name" value="Thiamin diphosphate-binding fold (THDP-binding)"/>
    <property type="match status" value="1"/>
</dbReference>
<dbReference type="EC" id="1.2.-.-" evidence="4"/>
<evidence type="ECO:0000259" key="2">
    <source>
        <dbReference type="Pfam" id="PF01558"/>
    </source>
</evidence>
<feature type="domain" description="Pyruvate/ketoisovalerate oxidoreductase catalytic" evidence="2">
    <location>
        <begin position="13"/>
        <end position="181"/>
    </location>
</feature>
<protein>
    <submittedName>
        <fullName evidence="4">2-oxoglutarate oxidoreductase subunit KorA</fullName>
        <ecNumber evidence="4">1.2.-.-</ecNumber>
    </submittedName>
</protein>
<dbReference type="PANTHER" id="PTHR32154:SF20">
    <property type="entry name" value="2-OXOGLUTARATE OXIDOREDUCTASE SUBUNIT KORA"/>
    <property type="match status" value="1"/>
</dbReference>
<evidence type="ECO:0000313" key="4">
    <source>
        <dbReference type="EMBL" id="KXK09476.1"/>
    </source>
</evidence>
<dbReference type="EMBL" id="JYPD01000017">
    <property type="protein sequence ID" value="KXK09476.1"/>
    <property type="molecule type" value="Genomic_DNA"/>
</dbReference>
<dbReference type="PANTHER" id="PTHR32154">
    <property type="entry name" value="PYRUVATE-FLAVODOXIN OXIDOREDUCTASE-RELATED"/>
    <property type="match status" value="1"/>
</dbReference>
<dbReference type="Gene3D" id="3.40.920.10">
    <property type="entry name" value="Pyruvate-ferredoxin oxidoreductase, PFOR, domain III"/>
    <property type="match status" value="1"/>
</dbReference>
<dbReference type="Pfam" id="PF01855">
    <property type="entry name" value="POR_N"/>
    <property type="match status" value="1"/>
</dbReference>
<reference evidence="4 5" key="1">
    <citation type="submission" date="2015-02" db="EMBL/GenBank/DDBJ databases">
        <title>Improved understanding of the partial-nitritation anammox process through 23 genomes representing the majority of the microbial community.</title>
        <authorList>
            <person name="Speth D.R."/>
            <person name="In T Zandt M."/>
            <person name="Guerrero Cruz S."/>
            <person name="Jetten M.S."/>
            <person name="Dutilh B.E."/>
        </authorList>
    </citation>
    <scope>NUCLEOTIDE SEQUENCE [LARGE SCALE GENOMIC DNA]</scope>
    <source>
        <strain evidence="4">OLB21</strain>
    </source>
</reference>
<dbReference type="Gene3D" id="3.40.50.970">
    <property type="match status" value="1"/>
</dbReference>
<dbReference type="AlphaFoldDB" id="A0A136KJ54"/>